<dbReference type="Pfam" id="PF00271">
    <property type="entry name" value="Helicase_C"/>
    <property type="match status" value="1"/>
</dbReference>
<feature type="domain" description="Helicase C-terminal" evidence="3">
    <location>
        <begin position="547"/>
        <end position="713"/>
    </location>
</feature>
<keyword evidence="5" id="KW-1185">Reference proteome</keyword>
<evidence type="ECO:0000313" key="5">
    <source>
        <dbReference type="Proteomes" id="UP001592582"/>
    </source>
</evidence>
<dbReference type="InterPro" id="IPR027417">
    <property type="entry name" value="P-loop_NTPase"/>
</dbReference>
<dbReference type="EC" id="3.6.4.-" evidence="4"/>
<dbReference type="CDD" id="cd17919">
    <property type="entry name" value="DEXHc_Snf"/>
    <property type="match status" value="1"/>
</dbReference>
<dbReference type="PROSITE" id="PS51194">
    <property type="entry name" value="HELICASE_CTER"/>
    <property type="match status" value="1"/>
</dbReference>
<comment type="caution">
    <text evidence="4">The sequence shown here is derived from an EMBL/GenBank/DDBJ whole genome shotgun (WGS) entry which is preliminary data.</text>
</comment>
<dbReference type="GO" id="GO:0004386">
    <property type="term" value="F:helicase activity"/>
    <property type="evidence" value="ECO:0007669"/>
    <property type="project" value="UniProtKB-KW"/>
</dbReference>
<dbReference type="PANTHER" id="PTHR45766:SF6">
    <property type="entry name" value="SWI_SNF-RELATED MATRIX-ASSOCIATED ACTIN-DEPENDENT REGULATOR OF CHROMATIN SUBFAMILY A-LIKE PROTEIN 1"/>
    <property type="match status" value="1"/>
</dbReference>
<gene>
    <name evidence="4" type="ORF">ACEZDG_01885</name>
</gene>
<name>A0ABV6V2T0_9ACTN</name>
<keyword evidence="4" id="KW-0347">Helicase</keyword>
<keyword evidence="1 4" id="KW-0378">Hydrolase</keyword>
<dbReference type="SMART" id="SM00487">
    <property type="entry name" value="DEXDc"/>
    <property type="match status" value="1"/>
</dbReference>
<dbReference type="CDD" id="cd18793">
    <property type="entry name" value="SF2_C_SNF"/>
    <property type="match status" value="1"/>
</dbReference>
<protein>
    <submittedName>
        <fullName evidence="4">DEAD/DEAH box helicase</fullName>
        <ecNumber evidence="4">3.6.4.-</ecNumber>
    </submittedName>
</protein>
<dbReference type="InterPro" id="IPR000330">
    <property type="entry name" value="SNF2_N"/>
</dbReference>
<dbReference type="Gene3D" id="3.40.50.300">
    <property type="entry name" value="P-loop containing nucleotide triphosphate hydrolases"/>
    <property type="match status" value="1"/>
</dbReference>
<dbReference type="InterPro" id="IPR049730">
    <property type="entry name" value="SNF2/RAD54-like_C"/>
</dbReference>
<evidence type="ECO:0000259" key="2">
    <source>
        <dbReference type="PROSITE" id="PS51192"/>
    </source>
</evidence>
<evidence type="ECO:0000313" key="4">
    <source>
        <dbReference type="EMBL" id="MFC1408025.1"/>
    </source>
</evidence>
<proteinExistence type="predicted"/>
<evidence type="ECO:0000256" key="1">
    <source>
        <dbReference type="ARBA" id="ARBA00022801"/>
    </source>
</evidence>
<dbReference type="PROSITE" id="PS51192">
    <property type="entry name" value="HELICASE_ATP_BIND_1"/>
    <property type="match status" value="1"/>
</dbReference>
<accession>A0ABV6V2T0</accession>
<dbReference type="EMBL" id="JBHEZX010000001">
    <property type="protein sequence ID" value="MFC1408025.1"/>
    <property type="molecule type" value="Genomic_DNA"/>
</dbReference>
<feature type="domain" description="Helicase ATP-binding" evidence="2">
    <location>
        <begin position="303"/>
        <end position="463"/>
    </location>
</feature>
<dbReference type="Pfam" id="PF00176">
    <property type="entry name" value="SNF2-rel_dom"/>
    <property type="match status" value="1"/>
</dbReference>
<dbReference type="InterPro" id="IPR038718">
    <property type="entry name" value="SNF2-like_sf"/>
</dbReference>
<dbReference type="InterPro" id="IPR001650">
    <property type="entry name" value="Helicase_C-like"/>
</dbReference>
<dbReference type="Proteomes" id="UP001592582">
    <property type="component" value="Unassembled WGS sequence"/>
</dbReference>
<dbReference type="GO" id="GO:0016787">
    <property type="term" value="F:hydrolase activity"/>
    <property type="evidence" value="ECO:0007669"/>
    <property type="project" value="UniProtKB-KW"/>
</dbReference>
<organism evidence="4 5">
    <name type="scientific">Streptacidiphilus alkalitolerans</name>
    <dbReference type="NCBI Taxonomy" id="3342712"/>
    <lineage>
        <taxon>Bacteria</taxon>
        <taxon>Bacillati</taxon>
        <taxon>Actinomycetota</taxon>
        <taxon>Actinomycetes</taxon>
        <taxon>Kitasatosporales</taxon>
        <taxon>Streptomycetaceae</taxon>
        <taxon>Streptacidiphilus</taxon>
    </lineage>
</organism>
<evidence type="ECO:0000259" key="3">
    <source>
        <dbReference type="PROSITE" id="PS51194"/>
    </source>
</evidence>
<keyword evidence="4" id="KW-0547">Nucleotide-binding</keyword>
<keyword evidence="4" id="KW-0067">ATP-binding</keyword>
<dbReference type="InterPro" id="IPR014001">
    <property type="entry name" value="Helicase_ATP-bd"/>
</dbReference>
<dbReference type="SUPFAM" id="SSF52540">
    <property type="entry name" value="P-loop containing nucleoside triphosphate hydrolases"/>
    <property type="match status" value="2"/>
</dbReference>
<reference evidence="4 5" key="1">
    <citation type="submission" date="2024-09" db="EMBL/GenBank/DDBJ databases">
        <authorList>
            <person name="Lee S.D."/>
        </authorList>
    </citation>
    <scope>NUCLEOTIDE SEQUENCE [LARGE SCALE GENOMIC DNA]</scope>
    <source>
        <strain evidence="4 5">N1-1</strain>
    </source>
</reference>
<dbReference type="PANTHER" id="PTHR45766">
    <property type="entry name" value="DNA ANNEALING HELICASE AND ENDONUCLEASE ZRANB3 FAMILY MEMBER"/>
    <property type="match status" value="1"/>
</dbReference>
<dbReference type="Gene3D" id="3.40.50.10810">
    <property type="entry name" value="Tandem AAA-ATPase domain"/>
    <property type="match status" value="1"/>
</dbReference>
<dbReference type="RefSeq" id="WP_380501472.1">
    <property type="nucleotide sequence ID" value="NZ_JBHEZX010000001.1"/>
</dbReference>
<dbReference type="SMART" id="SM00490">
    <property type="entry name" value="HELICc"/>
    <property type="match status" value="1"/>
</dbReference>
<sequence length="728" mass="78759">MSTAPYDPQRPHPGRRSREVLRRATELRGRARSLLADHEQARNAVEQAVGPVRGALVGAALESMPVAELARTTSGQLRVDALEQAGLGSVGAVLRTSPEALRRLPGVSRLSADQALAAAQQLAEAAGHAISVTLDVDRQDAPSTALVLALNRLVVAGPDADRAREAATRLDRAITALLAEAAPARSRLRHTLAGSRRRTPALTAVAALHTLLAEAAADELPLLFSQAGVDLLRPSPSPAEAWIDFELRAADHYSVLDRIGGPDPDPEAATGHLPSDLVGRISGQELDRSQLRVSLRGYQAFGARFALARRRVILGDEMGLGKTVQAIAAMAHLRARGGTHFLVVCPTGVMVNWMRELERRSVLPAVRVYGDDRQDALRAWQQHGGVAVTSYGMLRSLPRPERTAALAMLVVDEAHLVKNPKTQRSQQVAEWAAGAERVLFLTGTAMENRVGEFTSLVAQLGVPPELLRDIGAVARADDFRKAVAPVYLRRNQQDVLAELPGTVRTDEWAEFSADDLSAYRAAVESRNFMAMRRAAYRHPEQSAKLVRLRELVAEAAADGLKVIVFSSFHDVLAAVGTALRDQGTPFFGPLDGSTPALDRQRLVDDFGAAPGHAVMVSQIQVGGLGLNIQAASVVILCEPQIKPSLESQAVGRVHRMGQVRRVRVHRLLAADSMDQRLVELLNRKERAFDAYARRSELAETEPEALDISEESLARQLVEDELLRLAAPA</sequence>